<reference evidence="1" key="1">
    <citation type="journal article" date="2015" name="Nature">
        <title>Complex archaea that bridge the gap between prokaryotes and eukaryotes.</title>
        <authorList>
            <person name="Spang A."/>
            <person name="Saw J.H."/>
            <person name="Jorgensen S.L."/>
            <person name="Zaremba-Niedzwiedzka K."/>
            <person name="Martijn J."/>
            <person name="Lind A.E."/>
            <person name="van Eijk R."/>
            <person name="Schleper C."/>
            <person name="Guy L."/>
            <person name="Ettema T.J."/>
        </authorList>
    </citation>
    <scope>NUCLEOTIDE SEQUENCE</scope>
</reference>
<proteinExistence type="predicted"/>
<sequence>MESGEMVGRVFYALCLLSDAHEELEREQRESAIEYINDAKAHLVAVVDSATPGLKGEMVEWIRTLDLELEPGREALSLARQLMLLEVAPPSSTGTT</sequence>
<comment type="caution">
    <text evidence="1">The sequence shown here is derived from an EMBL/GenBank/DDBJ whole genome shotgun (WGS) entry which is preliminary data.</text>
</comment>
<organism evidence="1">
    <name type="scientific">marine sediment metagenome</name>
    <dbReference type="NCBI Taxonomy" id="412755"/>
    <lineage>
        <taxon>unclassified sequences</taxon>
        <taxon>metagenomes</taxon>
        <taxon>ecological metagenomes</taxon>
    </lineage>
</organism>
<evidence type="ECO:0000313" key="1">
    <source>
        <dbReference type="EMBL" id="KKN15308.1"/>
    </source>
</evidence>
<dbReference type="AlphaFoldDB" id="A0A0F9RDI2"/>
<name>A0A0F9RDI2_9ZZZZ</name>
<dbReference type="EMBL" id="LAZR01003725">
    <property type="protein sequence ID" value="KKN15308.1"/>
    <property type="molecule type" value="Genomic_DNA"/>
</dbReference>
<protein>
    <submittedName>
        <fullName evidence="1">Uncharacterized protein</fullName>
    </submittedName>
</protein>
<gene>
    <name evidence="1" type="ORF">LCGC14_0987290</name>
</gene>
<accession>A0A0F9RDI2</accession>